<evidence type="ECO:0000313" key="1">
    <source>
        <dbReference type="EMBL" id="TVZ05025.1"/>
    </source>
</evidence>
<accession>A0A6P2C3G0</accession>
<dbReference type="EMBL" id="RPFW01000002">
    <property type="protein sequence ID" value="TVZ05025.1"/>
    <property type="molecule type" value="Genomic_DNA"/>
</dbReference>
<dbReference type="Proteomes" id="UP000460272">
    <property type="component" value="Unassembled WGS sequence"/>
</dbReference>
<proteinExistence type="predicted"/>
<comment type="caution">
    <text evidence="1">The sequence shown here is derived from an EMBL/GenBank/DDBJ whole genome shotgun (WGS) entry which is preliminary data.</text>
</comment>
<protein>
    <submittedName>
        <fullName evidence="1">Uncharacterized protein</fullName>
    </submittedName>
</protein>
<dbReference type="AlphaFoldDB" id="A0A6P2C3G0"/>
<organism evidence="1 2">
    <name type="scientific">Trebonia kvetii</name>
    <dbReference type="NCBI Taxonomy" id="2480626"/>
    <lineage>
        <taxon>Bacteria</taxon>
        <taxon>Bacillati</taxon>
        <taxon>Actinomycetota</taxon>
        <taxon>Actinomycetes</taxon>
        <taxon>Streptosporangiales</taxon>
        <taxon>Treboniaceae</taxon>
        <taxon>Trebonia</taxon>
    </lineage>
</organism>
<name>A0A6P2C3G0_9ACTN</name>
<keyword evidence="2" id="KW-1185">Reference proteome</keyword>
<dbReference type="OrthoDB" id="9797023at2"/>
<reference evidence="1 2" key="1">
    <citation type="submission" date="2018-11" db="EMBL/GenBank/DDBJ databases">
        <title>Trebonia kvetii gen.nov., sp.nov., a novel acidophilic actinobacterium, and proposal of the new actinobacterial family Treboniaceae fam. nov.</title>
        <authorList>
            <person name="Rapoport D."/>
            <person name="Sagova-Mareckova M."/>
            <person name="Sedlacek I."/>
            <person name="Provaznik J."/>
            <person name="Kralova S."/>
            <person name="Pavlinic D."/>
            <person name="Benes V."/>
            <person name="Kopecky J."/>
        </authorList>
    </citation>
    <scope>NUCLEOTIDE SEQUENCE [LARGE SCALE GENOMIC DNA]</scope>
    <source>
        <strain evidence="1 2">15Tr583</strain>
    </source>
</reference>
<dbReference type="RefSeq" id="WP_145852732.1">
    <property type="nucleotide sequence ID" value="NZ_RPFW01000002.1"/>
</dbReference>
<sequence length="119" mass="12645">MSEPVAADERLYATMERLLAGYAGRQACVIPGPRGVVERQDALDAVIQVAAVVDEAVHAGAIPADRGMHAAAMLIVLREFVQPLPPEWDGDGCTDYLTGDLAMMVAALREARQATGRKG</sequence>
<evidence type="ECO:0000313" key="2">
    <source>
        <dbReference type="Proteomes" id="UP000460272"/>
    </source>
</evidence>
<gene>
    <name evidence="1" type="ORF">EAS64_10415</name>
</gene>